<proteinExistence type="predicted"/>
<sequence length="100" mass="10990">MRVALILVLAAFGLFSTYVMWQVGYLGIWQAGMSSVGAWQVLVDLVIMSWIALGFIWRDARQTGRTVWPFALITLAAGSFGPLLYLLLKPSGRDSALRAA</sequence>
<dbReference type="Proteomes" id="UP001180453">
    <property type="component" value="Unassembled WGS sequence"/>
</dbReference>
<keyword evidence="1" id="KW-0812">Transmembrane</keyword>
<dbReference type="EMBL" id="JAVDXU010000002">
    <property type="protein sequence ID" value="MDR7270908.1"/>
    <property type="molecule type" value="Genomic_DNA"/>
</dbReference>
<accession>A0ABU1YPW7</accession>
<feature type="transmembrane region" description="Helical" evidence="1">
    <location>
        <begin position="68"/>
        <end position="88"/>
    </location>
</feature>
<evidence type="ECO:0000313" key="3">
    <source>
        <dbReference type="Proteomes" id="UP001180453"/>
    </source>
</evidence>
<evidence type="ECO:0008006" key="4">
    <source>
        <dbReference type="Google" id="ProtNLM"/>
    </source>
</evidence>
<keyword evidence="3" id="KW-1185">Reference proteome</keyword>
<name>A0ABU1YPW7_ROSSA</name>
<gene>
    <name evidence="2" type="ORF">J2X20_003566</name>
</gene>
<dbReference type="RefSeq" id="WP_310267267.1">
    <property type="nucleotide sequence ID" value="NZ_JAVDXU010000002.1"/>
</dbReference>
<feature type="transmembrane region" description="Helical" evidence="1">
    <location>
        <begin position="36"/>
        <end position="56"/>
    </location>
</feature>
<organism evidence="2 3">
    <name type="scientific">Roseateles saccharophilus</name>
    <name type="common">Pseudomonas saccharophila</name>
    <dbReference type="NCBI Taxonomy" id="304"/>
    <lineage>
        <taxon>Bacteria</taxon>
        <taxon>Pseudomonadati</taxon>
        <taxon>Pseudomonadota</taxon>
        <taxon>Betaproteobacteria</taxon>
        <taxon>Burkholderiales</taxon>
        <taxon>Sphaerotilaceae</taxon>
        <taxon>Roseateles</taxon>
    </lineage>
</organism>
<comment type="caution">
    <text evidence="2">The sequence shown here is derived from an EMBL/GenBank/DDBJ whole genome shotgun (WGS) entry which is preliminary data.</text>
</comment>
<keyword evidence="1" id="KW-0472">Membrane</keyword>
<evidence type="ECO:0000256" key="1">
    <source>
        <dbReference type="SAM" id="Phobius"/>
    </source>
</evidence>
<keyword evidence="1" id="KW-1133">Transmembrane helix</keyword>
<protein>
    <recommendedName>
        <fullName evidence="4">DUF2834 domain-containing protein</fullName>
    </recommendedName>
</protein>
<evidence type="ECO:0000313" key="2">
    <source>
        <dbReference type="EMBL" id="MDR7270908.1"/>
    </source>
</evidence>
<reference evidence="2 3" key="1">
    <citation type="submission" date="2023-07" db="EMBL/GenBank/DDBJ databases">
        <title>Sorghum-associated microbial communities from plants grown in Nebraska, USA.</title>
        <authorList>
            <person name="Schachtman D."/>
        </authorList>
    </citation>
    <scope>NUCLEOTIDE SEQUENCE [LARGE SCALE GENOMIC DNA]</scope>
    <source>
        <strain evidence="2 3">BE314</strain>
    </source>
</reference>